<feature type="domain" description="Helicase C-terminal" evidence="20">
    <location>
        <begin position="219"/>
        <end position="367"/>
    </location>
</feature>
<dbReference type="GO" id="GO:0043138">
    <property type="term" value="F:3'-5' DNA helicase activity"/>
    <property type="evidence" value="ECO:0007669"/>
    <property type="project" value="UniProtKB-EC"/>
</dbReference>
<dbReference type="EMBL" id="WMIB01000007">
    <property type="protein sequence ID" value="MTH53658.1"/>
    <property type="molecule type" value="Genomic_DNA"/>
</dbReference>
<dbReference type="NCBIfam" id="TIGR00614">
    <property type="entry name" value="recQ_fam"/>
    <property type="match status" value="1"/>
</dbReference>
<dbReference type="GO" id="GO:0043590">
    <property type="term" value="C:bacterial nucleoid"/>
    <property type="evidence" value="ECO:0007669"/>
    <property type="project" value="TreeGrafter"/>
</dbReference>
<keyword evidence="4" id="KW-0479">Metal-binding</keyword>
<evidence type="ECO:0000259" key="20">
    <source>
        <dbReference type="PROSITE" id="PS51194"/>
    </source>
</evidence>
<dbReference type="InterPro" id="IPR018982">
    <property type="entry name" value="RQC_domain"/>
</dbReference>
<comment type="catalytic activity">
    <reaction evidence="15">
        <text>Couples ATP hydrolysis with the unwinding of duplex DNA by translocating in the 3'-5' direction.</text>
        <dbReference type="EC" id="5.6.2.4"/>
    </reaction>
</comment>
<dbReference type="Pfam" id="PF16124">
    <property type="entry name" value="RecQ_Zn_bind"/>
    <property type="match status" value="1"/>
</dbReference>
<dbReference type="SUPFAM" id="SSF52540">
    <property type="entry name" value="P-loop containing nucleoside triphosphate hydrolases"/>
    <property type="match status" value="1"/>
</dbReference>
<evidence type="ECO:0000256" key="10">
    <source>
        <dbReference type="ARBA" id="ARBA00022840"/>
    </source>
</evidence>
<dbReference type="EC" id="5.6.2.4" evidence="16"/>
<dbReference type="CDD" id="cd18794">
    <property type="entry name" value="SF2_C_RecQ"/>
    <property type="match status" value="1"/>
</dbReference>
<keyword evidence="8 21" id="KW-0347">Helicase</keyword>
<feature type="region of interest" description="Disordered" evidence="17">
    <location>
        <begin position="595"/>
        <end position="615"/>
    </location>
</feature>
<evidence type="ECO:0000256" key="11">
    <source>
        <dbReference type="ARBA" id="ARBA00023125"/>
    </source>
</evidence>
<evidence type="ECO:0000313" key="21">
    <source>
        <dbReference type="EMBL" id="MTH53658.1"/>
    </source>
</evidence>
<dbReference type="Gene3D" id="3.40.50.300">
    <property type="entry name" value="P-loop containing nucleotide triphosphate hydrolases"/>
    <property type="match status" value="2"/>
</dbReference>
<keyword evidence="5" id="KW-0547">Nucleotide-binding</keyword>
<keyword evidence="9" id="KW-0862">Zinc</keyword>
<dbReference type="Pfam" id="PF09382">
    <property type="entry name" value="RQC"/>
    <property type="match status" value="1"/>
</dbReference>
<evidence type="ECO:0000256" key="17">
    <source>
        <dbReference type="SAM" id="MobiDB-lite"/>
    </source>
</evidence>
<evidence type="ECO:0000256" key="3">
    <source>
        <dbReference type="ARBA" id="ARBA00005446"/>
    </source>
</evidence>
<dbReference type="InterPro" id="IPR036388">
    <property type="entry name" value="WH-like_DNA-bd_sf"/>
</dbReference>
<keyword evidence="12" id="KW-0233">DNA recombination</keyword>
<dbReference type="SMART" id="SM00487">
    <property type="entry name" value="DEXDc"/>
    <property type="match status" value="1"/>
</dbReference>
<comment type="similarity">
    <text evidence="3">Belongs to the helicase family. RecQ subfamily.</text>
</comment>
<dbReference type="InterPro" id="IPR011545">
    <property type="entry name" value="DEAD/DEAH_box_helicase_dom"/>
</dbReference>
<dbReference type="InterPro" id="IPR010997">
    <property type="entry name" value="HRDC-like_sf"/>
</dbReference>
<dbReference type="NCBIfam" id="TIGR01389">
    <property type="entry name" value="recQ"/>
    <property type="match status" value="1"/>
</dbReference>
<dbReference type="InterPro" id="IPR001650">
    <property type="entry name" value="Helicase_C-like"/>
</dbReference>
<gene>
    <name evidence="21" type="primary">recQ</name>
    <name evidence="21" type="ORF">GKZ89_09605</name>
</gene>
<dbReference type="Proteomes" id="UP000434639">
    <property type="component" value="Unassembled WGS sequence"/>
</dbReference>
<dbReference type="GO" id="GO:0006281">
    <property type="term" value="P:DNA repair"/>
    <property type="evidence" value="ECO:0007669"/>
    <property type="project" value="UniProtKB-KW"/>
</dbReference>
<evidence type="ECO:0000259" key="19">
    <source>
        <dbReference type="PROSITE" id="PS51192"/>
    </source>
</evidence>
<protein>
    <recommendedName>
        <fullName evidence="16">DNA helicase RecQ</fullName>
        <ecNumber evidence="16">5.6.2.4</ecNumber>
    </recommendedName>
</protein>
<keyword evidence="22" id="KW-1185">Reference proteome</keyword>
<dbReference type="OrthoDB" id="9763310at2"/>
<dbReference type="InterPro" id="IPR014001">
    <property type="entry name" value="Helicase_ATP-bd"/>
</dbReference>
<dbReference type="SUPFAM" id="SSF47819">
    <property type="entry name" value="HRDC-like"/>
    <property type="match status" value="1"/>
</dbReference>
<dbReference type="PROSITE" id="PS51192">
    <property type="entry name" value="HELICASE_ATP_BIND_1"/>
    <property type="match status" value="1"/>
</dbReference>
<proteinExistence type="inferred from homology"/>
<dbReference type="InterPro" id="IPR044876">
    <property type="entry name" value="HRDC_dom_sf"/>
</dbReference>
<keyword evidence="14" id="KW-0413">Isomerase</keyword>
<evidence type="ECO:0000256" key="9">
    <source>
        <dbReference type="ARBA" id="ARBA00022833"/>
    </source>
</evidence>
<dbReference type="SMART" id="SM00956">
    <property type="entry name" value="RQC"/>
    <property type="match status" value="1"/>
</dbReference>
<dbReference type="RefSeq" id="WP_155112188.1">
    <property type="nucleotide sequence ID" value="NZ_WMIB01000007.1"/>
</dbReference>
<dbReference type="GO" id="GO:0030894">
    <property type="term" value="C:replisome"/>
    <property type="evidence" value="ECO:0007669"/>
    <property type="project" value="TreeGrafter"/>
</dbReference>
<comment type="cofactor">
    <cofactor evidence="1">
        <name>Mg(2+)</name>
        <dbReference type="ChEBI" id="CHEBI:18420"/>
    </cofactor>
</comment>
<dbReference type="GO" id="GO:0006310">
    <property type="term" value="P:DNA recombination"/>
    <property type="evidence" value="ECO:0007669"/>
    <property type="project" value="UniProtKB-UniRule"/>
</dbReference>
<dbReference type="Pfam" id="PF00570">
    <property type="entry name" value="HRDC"/>
    <property type="match status" value="1"/>
</dbReference>
<evidence type="ECO:0000256" key="2">
    <source>
        <dbReference type="ARBA" id="ARBA00001947"/>
    </source>
</evidence>
<dbReference type="InterPro" id="IPR032284">
    <property type="entry name" value="RecQ_Zn-bd"/>
</dbReference>
<dbReference type="Pfam" id="PF00270">
    <property type="entry name" value="DEAD"/>
    <property type="match status" value="1"/>
</dbReference>
<evidence type="ECO:0000256" key="1">
    <source>
        <dbReference type="ARBA" id="ARBA00001946"/>
    </source>
</evidence>
<sequence length="717" mass="80169">MLEQARQLLEKHYGFSSFRPGQERAIQSVLEGNDTLCVMPTGGGKSICYQIPALVMEGTAIVISPLISLMKDQVDALLQAGIPAAYINSSLSAAEAAERMSSAKEGKYQLLYIAPERLESPEFMSRLMELPIPLIAVDEAHCISQWGHDFRPSYQRISRMIDRLPQKPAVMALTATATEKVREDICLSLNIDESNTVITGFARENLSFSVIKGQDRQRFLKEFLKKNASESGIIYAATRKNVDQLHEGLMKNGISVSKYHAGMSDNERISGQEDFLLDRTTVMVATNAFGMGIDKSNIRYVIHYQLPKNMESYYQEAGRAGRDGLDSECILLYSPQDVQVQRFLIDQSGDRFRMPQELEKLQLMTDYCHTEGCLQQKIVRYFSGNDIPPCGRCGNCTDNRESRDVTKDAQMVLSCLVRMGQKRYGKALLAQVLTGSQNKKVLDFGFSSLPTYGIMKNRSAKDVTSFIEFLISQELIAVEHGTYPVIYVHPNGKDVLTGNRTLFRKEAVQTREIASGDELFEALRAVRKSLAEKESVPPFVIFSDTALKDMCIRQPADEADFLNVSGVGQHKADKYGKAFIEAIHSFKVQHPDYEQATDAAAPAEKPSRSKASANSHLDTLKMYKEGIPVQDIAAERDLSVMTVENHLIKCLESGEEMNREKLVPTEYRSQIEEAVKMAGSDRLKPIKELLPEGISYFMIKAYLVMAGQNENKIEGDA</sequence>
<feature type="domain" description="Helicase ATP-binding" evidence="19">
    <location>
        <begin position="26"/>
        <end position="195"/>
    </location>
</feature>
<evidence type="ECO:0000313" key="22">
    <source>
        <dbReference type="Proteomes" id="UP000434639"/>
    </source>
</evidence>
<keyword evidence="11" id="KW-0238">DNA-binding</keyword>
<keyword evidence="13" id="KW-0234">DNA repair</keyword>
<dbReference type="GO" id="GO:0005524">
    <property type="term" value="F:ATP binding"/>
    <property type="evidence" value="ECO:0007669"/>
    <property type="project" value="UniProtKB-KW"/>
</dbReference>
<dbReference type="GO" id="GO:0003677">
    <property type="term" value="F:DNA binding"/>
    <property type="evidence" value="ECO:0007669"/>
    <property type="project" value="UniProtKB-KW"/>
</dbReference>
<dbReference type="Pfam" id="PF00271">
    <property type="entry name" value="Helicase_C"/>
    <property type="match status" value="1"/>
</dbReference>
<evidence type="ECO:0000256" key="13">
    <source>
        <dbReference type="ARBA" id="ARBA00023204"/>
    </source>
</evidence>
<dbReference type="PROSITE" id="PS51194">
    <property type="entry name" value="HELICASE_CTER"/>
    <property type="match status" value="1"/>
</dbReference>
<name>A0A7X2S4P6_9BACI</name>
<evidence type="ECO:0000256" key="5">
    <source>
        <dbReference type="ARBA" id="ARBA00022741"/>
    </source>
</evidence>
<evidence type="ECO:0000256" key="8">
    <source>
        <dbReference type="ARBA" id="ARBA00022806"/>
    </source>
</evidence>
<comment type="cofactor">
    <cofactor evidence="2">
        <name>Zn(2+)</name>
        <dbReference type="ChEBI" id="CHEBI:29105"/>
    </cofactor>
</comment>
<keyword evidence="10" id="KW-0067">ATP-binding</keyword>
<evidence type="ECO:0000256" key="15">
    <source>
        <dbReference type="ARBA" id="ARBA00034617"/>
    </source>
</evidence>
<dbReference type="CDD" id="cd17920">
    <property type="entry name" value="DEXHc_RecQ"/>
    <property type="match status" value="1"/>
</dbReference>
<dbReference type="InterPro" id="IPR002121">
    <property type="entry name" value="HRDC_dom"/>
</dbReference>
<dbReference type="GO" id="GO:0006260">
    <property type="term" value="P:DNA replication"/>
    <property type="evidence" value="ECO:0007669"/>
    <property type="project" value="InterPro"/>
</dbReference>
<dbReference type="FunFam" id="3.40.50.300:FF:000296">
    <property type="entry name" value="ATP-dependent DNA helicase RecQ"/>
    <property type="match status" value="1"/>
</dbReference>
<evidence type="ECO:0000256" key="6">
    <source>
        <dbReference type="ARBA" id="ARBA00022763"/>
    </source>
</evidence>
<dbReference type="SUPFAM" id="SSF46785">
    <property type="entry name" value="Winged helix' DNA-binding domain"/>
    <property type="match status" value="1"/>
</dbReference>
<dbReference type="SMART" id="SM00490">
    <property type="entry name" value="HELICc"/>
    <property type="match status" value="1"/>
</dbReference>
<dbReference type="Pfam" id="PF14493">
    <property type="entry name" value="HTH_40"/>
    <property type="match status" value="1"/>
</dbReference>
<evidence type="ECO:0000256" key="7">
    <source>
        <dbReference type="ARBA" id="ARBA00022801"/>
    </source>
</evidence>
<dbReference type="GO" id="GO:0046872">
    <property type="term" value="F:metal ion binding"/>
    <property type="evidence" value="ECO:0007669"/>
    <property type="project" value="UniProtKB-KW"/>
</dbReference>
<dbReference type="AlphaFoldDB" id="A0A7X2S4P6"/>
<keyword evidence="6" id="KW-0227">DNA damage</keyword>
<evidence type="ECO:0000259" key="18">
    <source>
        <dbReference type="PROSITE" id="PS50967"/>
    </source>
</evidence>
<dbReference type="SMART" id="SM00341">
    <property type="entry name" value="HRDC"/>
    <property type="match status" value="1"/>
</dbReference>
<evidence type="ECO:0000256" key="12">
    <source>
        <dbReference type="ARBA" id="ARBA00023172"/>
    </source>
</evidence>
<dbReference type="InterPro" id="IPR029491">
    <property type="entry name" value="Helicase_HTH"/>
</dbReference>
<evidence type="ECO:0000256" key="16">
    <source>
        <dbReference type="NCBIfam" id="TIGR01389"/>
    </source>
</evidence>
<keyword evidence="7 21" id="KW-0378">Hydrolase</keyword>
<dbReference type="InterPro" id="IPR036390">
    <property type="entry name" value="WH_DNA-bd_sf"/>
</dbReference>
<dbReference type="GO" id="GO:0016787">
    <property type="term" value="F:hydrolase activity"/>
    <property type="evidence" value="ECO:0007669"/>
    <property type="project" value="UniProtKB-KW"/>
</dbReference>
<dbReference type="Gene3D" id="1.10.150.80">
    <property type="entry name" value="HRDC domain"/>
    <property type="match status" value="1"/>
</dbReference>
<dbReference type="PANTHER" id="PTHR13710">
    <property type="entry name" value="DNA HELICASE RECQ FAMILY MEMBER"/>
    <property type="match status" value="1"/>
</dbReference>
<comment type="caution">
    <text evidence="21">The sequence shown here is derived from an EMBL/GenBank/DDBJ whole genome shotgun (WGS) entry which is preliminary data.</text>
</comment>
<dbReference type="PANTHER" id="PTHR13710:SF105">
    <property type="entry name" value="ATP-DEPENDENT DNA HELICASE Q1"/>
    <property type="match status" value="1"/>
</dbReference>
<dbReference type="PROSITE" id="PS50967">
    <property type="entry name" value="HRDC"/>
    <property type="match status" value="1"/>
</dbReference>
<dbReference type="FunFam" id="3.40.50.300:FF:001746">
    <property type="entry name" value="ATP-dependent DNA helicase recQ"/>
    <property type="match status" value="1"/>
</dbReference>
<evidence type="ECO:0000256" key="4">
    <source>
        <dbReference type="ARBA" id="ARBA00022723"/>
    </source>
</evidence>
<dbReference type="GO" id="GO:0009432">
    <property type="term" value="P:SOS response"/>
    <property type="evidence" value="ECO:0007669"/>
    <property type="project" value="UniProtKB-UniRule"/>
</dbReference>
<evidence type="ECO:0000256" key="14">
    <source>
        <dbReference type="ARBA" id="ARBA00023235"/>
    </source>
</evidence>
<dbReference type="InterPro" id="IPR006293">
    <property type="entry name" value="DNA_helicase_ATP-dep_RecQ_bac"/>
</dbReference>
<dbReference type="InterPro" id="IPR027417">
    <property type="entry name" value="P-loop_NTPase"/>
</dbReference>
<accession>A0A7X2S4P6</accession>
<feature type="domain" description="HRDC" evidence="18">
    <location>
        <begin position="513"/>
        <end position="593"/>
    </location>
</feature>
<dbReference type="InterPro" id="IPR004589">
    <property type="entry name" value="DNA_helicase_ATP-dep_RecQ"/>
</dbReference>
<organism evidence="21 22">
    <name type="scientific">Metabacillus mangrovi</name>
    <dbReference type="NCBI Taxonomy" id="1491830"/>
    <lineage>
        <taxon>Bacteria</taxon>
        <taxon>Bacillati</taxon>
        <taxon>Bacillota</taxon>
        <taxon>Bacilli</taxon>
        <taxon>Bacillales</taxon>
        <taxon>Bacillaceae</taxon>
        <taxon>Metabacillus</taxon>
    </lineage>
</organism>
<reference evidence="21 22" key="1">
    <citation type="journal article" date="2017" name="Int. J. Syst. Evol. Microbiol.">
        <title>Bacillus mangrovi sp. nov., isolated from a sediment sample from a mangrove forest.</title>
        <authorList>
            <person name="Gupta V."/>
            <person name="Singh P.K."/>
            <person name="Korpole S."/>
            <person name="Tanuku N.R.S."/>
            <person name="Pinnaka A.K."/>
        </authorList>
    </citation>
    <scope>NUCLEOTIDE SEQUENCE [LARGE SCALE GENOMIC DNA]</scope>
    <source>
        <strain evidence="21 22">KCTC 33872</strain>
    </source>
</reference>
<dbReference type="Gene3D" id="1.10.10.10">
    <property type="entry name" value="Winged helix-like DNA-binding domain superfamily/Winged helix DNA-binding domain"/>
    <property type="match status" value="1"/>
</dbReference>
<dbReference type="GO" id="GO:0009378">
    <property type="term" value="F:four-way junction helicase activity"/>
    <property type="evidence" value="ECO:0007669"/>
    <property type="project" value="TreeGrafter"/>
</dbReference>
<dbReference type="GO" id="GO:0005737">
    <property type="term" value="C:cytoplasm"/>
    <property type="evidence" value="ECO:0007669"/>
    <property type="project" value="TreeGrafter"/>
</dbReference>